<evidence type="ECO:0000313" key="2">
    <source>
        <dbReference type="EMBL" id="KAF6133885.1"/>
    </source>
</evidence>
<evidence type="ECO:0000256" key="1">
    <source>
        <dbReference type="SAM" id="MobiDB-lite"/>
    </source>
</evidence>
<keyword evidence="3" id="KW-1185">Reference proteome</keyword>
<evidence type="ECO:0000313" key="3">
    <source>
        <dbReference type="Proteomes" id="UP000541444"/>
    </source>
</evidence>
<accession>A0A7J7KU12</accession>
<sequence>SATLRTNLEKIENLETGKRKRHPNTSSVNHVAMPNCVVCESSDHLVQDCPDVLSLREGRKDQANAMYQRPNNQPFNGGWNNNSNNSNSRGNRIFQGAAQPSKPTPV</sequence>
<feature type="region of interest" description="Disordered" evidence="1">
    <location>
        <begin position="60"/>
        <end position="106"/>
    </location>
</feature>
<feature type="compositionally biased region" description="Low complexity" evidence="1">
    <location>
        <begin position="71"/>
        <end position="91"/>
    </location>
</feature>
<comment type="caution">
    <text evidence="2">The sequence shown here is derived from an EMBL/GenBank/DDBJ whole genome shotgun (WGS) entry which is preliminary data.</text>
</comment>
<feature type="region of interest" description="Disordered" evidence="1">
    <location>
        <begin position="1"/>
        <end position="29"/>
    </location>
</feature>
<reference evidence="2 3" key="1">
    <citation type="journal article" date="2020" name="IScience">
        <title>Genome Sequencing of the Endangered Kingdonia uniflora (Circaeasteraceae, Ranunculales) Reveals Potential Mechanisms of Evolutionary Specialization.</title>
        <authorList>
            <person name="Sun Y."/>
            <person name="Deng T."/>
            <person name="Zhang A."/>
            <person name="Moore M.J."/>
            <person name="Landis J.B."/>
            <person name="Lin N."/>
            <person name="Zhang H."/>
            <person name="Zhang X."/>
            <person name="Huang J."/>
            <person name="Zhang X."/>
            <person name="Sun H."/>
            <person name="Wang H."/>
        </authorList>
    </citation>
    <scope>NUCLEOTIDE SEQUENCE [LARGE SCALE GENOMIC DNA]</scope>
    <source>
        <strain evidence="2">TB1705</strain>
        <tissue evidence="2">Leaf</tissue>
    </source>
</reference>
<dbReference type="AlphaFoldDB" id="A0A7J7KU12"/>
<feature type="compositionally biased region" description="Basic and acidic residues" evidence="1">
    <location>
        <begin position="7"/>
        <end position="17"/>
    </location>
</feature>
<dbReference type="EMBL" id="JACGCM010002894">
    <property type="protein sequence ID" value="KAF6133885.1"/>
    <property type="molecule type" value="Genomic_DNA"/>
</dbReference>
<name>A0A7J7KU12_9MAGN</name>
<gene>
    <name evidence="2" type="ORF">GIB67_040649</name>
</gene>
<feature type="non-terminal residue" evidence="2">
    <location>
        <position position="1"/>
    </location>
</feature>
<dbReference type="Proteomes" id="UP000541444">
    <property type="component" value="Unassembled WGS sequence"/>
</dbReference>
<proteinExistence type="predicted"/>
<organism evidence="2 3">
    <name type="scientific">Kingdonia uniflora</name>
    <dbReference type="NCBI Taxonomy" id="39325"/>
    <lineage>
        <taxon>Eukaryota</taxon>
        <taxon>Viridiplantae</taxon>
        <taxon>Streptophyta</taxon>
        <taxon>Embryophyta</taxon>
        <taxon>Tracheophyta</taxon>
        <taxon>Spermatophyta</taxon>
        <taxon>Magnoliopsida</taxon>
        <taxon>Ranunculales</taxon>
        <taxon>Circaeasteraceae</taxon>
        <taxon>Kingdonia</taxon>
    </lineage>
</organism>
<protein>
    <submittedName>
        <fullName evidence="2">Uncharacterized protein</fullName>
    </submittedName>
</protein>